<evidence type="ECO:0000313" key="2">
    <source>
        <dbReference type="Proteomes" id="UP000289340"/>
    </source>
</evidence>
<dbReference type="AlphaFoldDB" id="A0A445FV61"/>
<dbReference type="Proteomes" id="UP000289340">
    <property type="component" value="Chromosome 18"/>
</dbReference>
<proteinExistence type="predicted"/>
<accession>A0A445FV61</accession>
<sequence>MPSEITEEIYEDTHWFINTEEQKEKIRKIIQYQKSLYRPSSSLSSSAASSSSFSSSHKSSTLLELMKGGSTSMRRLFDMEHTSLATHFDSYSGSPIIKPISLWESDSEREFQDPWAMIKQIGSTPFVGTERESELASKGSYVDGDFGSHNRNDKSKRKFTRKKSFRRLPGFGLWRCGRFRFPLRFRRLKVRIWGRIFR</sequence>
<gene>
    <name evidence="1" type="ORF">D0Y65_049037</name>
</gene>
<evidence type="ECO:0000313" key="1">
    <source>
        <dbReference type="EMBL" id="RZB52810.1"/>
    </source>
</evidence>
<reference evidence="1 2" key="1">
    <citation type="submission" date="2018-09" db="EMBL/GenBank/DDBJ databases">
        <title>A high-quality reference genome of wild soybean provides a powerful tool to mine soybean genomes.</title>
        <authorList>
            <person name="Xie M."/>
            <person name="Chung C.Y.L."/>
            <person name="Li M.-W."/>
            <person name="Wong F.-L."/>
            <person name="Chan T.-F."/>
            <person name="Lam H.-M."/>
        </authorList>
    </citation>
    <scope>NUCLEOTIDE SEQUENCE [LARGE SCALE GENOMIC DNA]</scope>
    <source>
        <strain evidence="2">cv. W05</strain>
        <tissue evidence="1">Hypocotyl of etiolated seedlings</tissue>
    </source>
</reference>
<organism evidence="1 2">
    <name type="scientific">Glycine soja</name>
    <name type="common">Wild soybean</name>
    <dbReference type="NCBI Taxonomy" id="3848"/>
    <lineage>
        <taxon>Eukaryota</taxon>
        <taxon>Viridiplantae</taxon>
        <taxon>Streptophyta</taxon>
        <taxon>Embryophyta</taxon>
        <taxon>Tracheophyta</taxon>
        <taxon>Spermatophyta</taxon>
        <taxon>Magnoliopsida</taxon>
        <taxon>eudicotyledons</taxon>
        <taxon>Gunneridae</taxon>
        <taxon>Pentapetalae</taxon>
        <taxon>rosids</taxon>
        <taxon>fabids</taxon>
        <taxon>Fabales</taxon>
        <taxon>Fabaceae</taxon>
        <taxon>Papilionoideae</taxon>
        <taxon>50 kb inversion clade</taxon>
        <taxon>NPAAA clade</taxon>
        <taxon>indigoferoid/millettioid clade</taxon>
        <taxon>Phaseoleae</taxon>
        <taxon>Glycine</taxon>
        <taxon>Glycine subgen. Soja</taxon>
    </lineage>
</organism>
<name>A0A445FV61_GLYSO</name>
<keyword evidence="2" id="KW-1185">Reference proteome</keyword>
<protein>
    <submittedName>
        <fullName evidence="1">Uncharacterized protein</fullName>
    </submittedName>
</protein>
<dbReference type="EMBL" id="QZWG01000018">
    <property type="protein sequence ID" value="RZB52810.1"/>
    <property type="molecule type" value="Genomic_DNA"/>
</dbReference>
<comment type="caution">
    <text evidence="1">The sequence shown here is derived from an EMBL/GenBank/DDBJ whole genome shotgun (WGS) entry which is preliminary data.</text>
</comment>